<evidence type="ECO:0000313" key="2">
    <source>
        <dbReference type="EMBL" id="CAF1686282.1"/>
    </source>
</evidence>
<name>A0A816HI02_ADIRI</name>
<dbReference type="AlphaFoldDB" id="A0A816HI02"/>
<dbReference type="InterPro" id="IPR036188">
    <property type="entry name" value="FAD/NAD-bd_sf"/>
</dbReference>
<feature type="domain" description="FAD dependent oxidoreductase" evidence="1">
    <location>
        <begin position="2"/>
        <end position="275"/>
    </location>
</feature>
<dbReference type="Pfam" id="PF01266">
    <property type="entry name" value="DAO"/>
    <property type="match status" value="1"/>
</dbReference>
<comment type="caution">
    <text evidence="2">The sequence shown here is derived from an EMBL/GenBank/DDBJ whole genome shotgun (WGS) entry which is preliminary data.</text>
</comment>
<accession>A0A816HI02</accession>
<proteinExistence type="predicted"/>
<reference evidence="2" key="1">
    <citation type="submission" date="2021-02" db="EMBL/GenBank/DDBJ databases">
        <authorList>
            <person name="Nowell W R."/>
        </authorList>
    </citation>
    <scope>NUCLEOTIDE SEQUENCE</scope>
</reference>
<dbReference type="PANTHER" id="PTHR13847">
    <property type="entry name" value="SARCOSINE DEHYDROGENASE-RELATED"/>
    <property type="match status" value="1"/>
</dbReference>
<evidence type="ECO:0000259" key="1">
    <source>
        <dbReference type="Pfam" id="PF01266"/>
    </source>
</evidence>
<dbReference type="Gene3D" id="3.50.50.60">
    <property type="entry name" value="FAD/NAD(P)-binding domain"/>
    <property type="match status" value="1"/>
</dbReference>
<feature type="non-terminal residue" evidence="2">
    <location>
        <position position="285"/>
    </location>
</feature>
<sequence>ITTAYCIAEHDPSKKVILVDDGEICSGETGRTTAHLQIEYDDHYFAIAHMFGDEIARLVCQSNQQAVDFMENLIKKEKIDCEFERLPGYLIPVKESHIKDVIDKEFKASSKAGMNVELLETDDKLPKYPVDYPRSHWLRFVNQGQFHPLKYLYALTQILTKKYPNVEIFTNTHVLDIQDDNKEDGTGEVYVITSDNKRIDCKKMVLATYVPINDRVTMYTKMAEYRTYAMAFEIDKGVVERALYWDTEEPYNYHRLTSDDKPNSSKELLIVGGKDNLVGHELTSY</sequence>
<gene>
    <name evidence="2" type="ORF">XAT740_LOCUS62006</name>
</gene>
<dbReference type="EMBL" id="CAJNOR010016919">
    <property type="protein sequence ID" value="CAF1686282.1"/>
    <property type="molecule type" value="Genomic_DNA"/>
</dbReference>
<dbReference type="PANTHER" id="PTHR13847:SF281">
    <property type="entry name" value="FAD DEPENDENT OXIDOREDUCTASE DOMAIN-CONTAINING PROTEIN"/>
    <property type="match status" value="1"/>
</dbReference>
<dbReference type="InterPro" id="IPR006076">
    <property type="entry name" value="FAD-dep_OxRdtase"/>
</dbReference>
<protein>
    <recommendedName>
        <fullName evidence="1">FAD dependent oxidoreductase domain-containing protein</fullName>
    </recommendedName>
</protein>
<keyword evidence="3" id="KW-1185">Reference proteome</keyword>
<dbReference type="SUPFAM" id="SSF51905">
    <property type="entry name" value="FAD/NAD(P)-binding domain"/>
    <property type="match status" value="1"/>
</dbReference>
<dbReference type="Proteomes" id="UP000663828">
    <property type="component" value="Unassembled WGS sequence"/>
</dbReference>
<dbReference type="GO" id="GO:0005737">
    <property type="term" value="C:cytoplasm"/>
    <property type="evidence" value="ECO:0007669"/>
    <property type="project" value="TreeGrafter"/>
</dbReference>
<organism evidence="2 3">
    <name type="scientific">Adineta ricciae</name>
    <name type="common">Rotifer</name>
    <dbReference type="NCBI Taxonomy" id="249248"/>
    <lineage>
        <taxon>Eukaryota</taxon>
        <taxon>Metazoa</taxon>
        <taxon>Spiralia</taxon>
        <taxon>Gnathifera</taxon>
        <taxon>Rotifera</taxon>
        <taxon>Eurotatoria</taxon>
        <taxon>Bdelloidea</taxon>
        <taxon>Adinetida</taxon>
        <taxon>Adinetidae</taxon>
        <taxon>Adineta</taxon>
    </lineage>
</organism>
<feature type="non-terminal residue" evidence="2">
    <location>
        <position position="1"/>
    </location>
</feature>
<dbReference type="Gene3D" id="3.30.9.10">
    <property type="entry name" value="D-Amino Acid Oxidase, subunit A, domain 2"/>
    <property type="match status" value="1"/>
</dbReference>
<evidence type="ECO:0000313" key="3">
    <source>
        <dbReference type="Proteomes" id="UP000663828"/>
    </source>
</evidence>